<dbReference type="AlphaFoldDB" id="A0A2G8L2N9"/>
<feature type="transmembrane region" description="Helical" evidence="6">
    <location>
        <begin position="254"/>
        <end position="271"/>
    </location>
</feature>
<protein>
    <submittedName>
        <fullName evidence="7">Putative organic cation transporter protein-like</fullName>
    </submittedName>
</protein>
<feature type="region of interest" description="Disordered" evidence="5">
    <location>
        <begin position="66"/>
        <end position="87"/>
    </location>
</feature>
<feature type="transmembrane region" description="Helical" evidence="6">
    <location>
        <begin position="223"/>
        <end position="248"/>
    </location>
</feature>
<feature type="transmembrane region" description="Helical" evidence="6">
    <location>
        <begin position="20"/>
        <end position="42"/>
    </location>
</feature>
<organism evidence="7 8">
    <name type="scientific">Stichopus japonicus</name>
    <name type="common">Sea cucumber</name>
    <dbReference type="NCBI Taxonomy" id="307972"/>
    <lineage>
        <taxon>Eukaryota</taxon>
        <taxon>Metazoa</taxon>
        <taxon>Echinodermata</taxon>
        <taxon>Eleutherozoa</taxon>
        <taxon>Echinozoa</taxon>
        <taxon>Holothuroidea</taxon>
        <taxon>Aspidochirotacea</taxon>
        <taxon>Aspidochirotida</taxon>
        <taxon>Stichopodidae</taxon>
        <taxon>Apostichopus</taxon>
    </lineage>
</organism>
<name>A0A2G8L2N9_STIJA</name>
<dbReference type="GO" id="GO:0016020">
    <property type="term" value="C:membrane"/>
    <property type="evidence" value="ECO:0007669"/>
    <property type="project" value="UniProtKB-SubCell"/>
</dbReference>
<proteinExistence type="predicted"/>
<keyword evidence="8" id="KW-1185">Reference proteome</keyword>
<dbReference type="Pfam" id="PF00083">
    <property type="entry name" value="Sugar_tr"/>
    <property type="match status" value="1"/>
</dbReference>
<dbReference type="STRING" id="307972.A0A2G8L2N9"/>
<comment type="subcellular location">
    <subcellularLocation>
        <location evidence="1">Membrane</location>
        <topology evidence="1">Multi-pass membrane protein</topology>
    </subcellularLocation>
</comment>
<dbReference type="SUPFAM" id="SSF103473">
    <property type="entry name" value="MFS general substrate transporter"/>
    <property type="match status" value="1"/>
</dbReference>
<reference evidence="7 8" key="1">
    <citation type="journal article" date="2017" name="PLoS Biol.">
        <title>The sea cucumber genome provides insights into morphological evolution and visceral regeneration.</title>
        <authorList>
            <person name="Zhang X."/>
            <person name="Sun L."/>
            <person name="Yuan J."/>
            <person name="Sun Y."/>
            <person name="Gao Y."/>
            <person name="Zhang L."/>
            <person name="Li S."/>
            <person name="Dai H."/>
            <person name="Hamel J.F."/>
            <person name="Liu C."/>
            <person name="Yu Y."/>
            <person name="Liu S."/>
            <person name="Lin W."/>
            <person name="Guo K."/>
            <person name="Jin S."/>
            <person name="Xu P."/>
            <person name="Storey K.B."/>
            <person name="Huan P."/>
            <person name="Zhang T."/>
            <person name="Zhou Y."/>
            <person name="Zhang J."/>
            <person name="Lin C."/>
            <person name="Li X."/>
            <person name="Xing L."/>
            <person name="Huo D."/>
            <person name="Sun M."/>
            <person name="Wang L."/>
            <person name="Mercier A."/>
            <person name="Li F."/>
            <person name="Yang H."/>
            <person name="Xiang J."/>
        </authorList>
    </citation>
    <scope>NUCLEOTIDE SEQUENCE [LARGE SCALE GENOMIC DNA]</scope>
    <source>
        <strain evidence="7">Shaxun</strain>
        <tissue evidence="7">Muscle</tissue>
    </source>
</reference>
<dbReference type="PANTHER" id="PTHR24064">
    <property type="entry name" value="SOLUTE CARRIER FAMILY 22 MEMBER"/>
    <property type="match status" value="1"/>
</dbReference>
<evidence type="ECO:0000256" key="4">
    <source>
        <dbReference type="ARBA" id="ARBA00023136"/>
    </source>
</evidence>
<evidence type="ECO:0000256" key="5">
    <source>
        <dbReference type="SAM" id="MobiDB-lite"/>
    </source>
</evidence>
<dbReference type="InterPro" id="IPR005828">
    <property type="entry name" value="MFS_sugar_transport-like"/>
</dbReference>
<feature type="compositionally biased region" description="Basic and acidic residues" evidence="5">
    <location>
        <begin position="73"/>
        <end position="87"/>
    </location>
</feature>
<sequence>MVLAILAYMIPFWRTLQVTIFVPFVLLFLYVCFLPESVRWLISNKRYEEAEKVILKTARINKTTGRLPSDMMDQLKKDEEAESEQRKRVEKPYIQDLFKSKDLRFKIPNIVFNWMINALVYFGLSLSTSSLGGNNYVAFFISGAVEIPAYLLSIPAIESSLGRRGSIVLFEVIGGAACILTAFTPLGNWRIAVALLGKFCISASFAIIYFYTAEILPTSVRTVGIALCTTASNLTVALASLILLLSAIWEELPYLIFGTFTIVGGLLVLLLPETRGCPLPEHLTTADPVRKPEKRIFTTRLKY</sequence>
<accession>A0A2G8L2N9</accession>
<gene>
    <name evidence="7" type="ORF">BSL78_08576</name>
</gene>
<evidence type="ECO:0000256" key="2">
    <source>
        <dbReference type="ARBA" id="ARBA00022692"/>
    </source>
</evidence>
<dbReference type="OrthoDB" id="2261376at2759"/>
<evidence type="ECO:0000256" key="6">
    <source>
        <dbReference type="SAM" id="Phobius"/>
    </source>
</evidence>
<dbReference type="GO" id="GO:0022857">
    <property type="term" value="F:transmembrane transporter activity"/>
    <property type="evidence" value="ECO:0007669"/>
    <property type="project" value="InterPro"/>
</dbReference>
<evidence type="ECO:0000313" key="7">
    <source>
        <dbReference type="EMBL" id="PIK54502.1"/>
    </source>
</evidence>
<dbReference type="Proteomes" id="UP000230750">
    <property type="component" value="Unassembled WGS sequence"/>
</dbReference>
<dbReference type="Gene3D" id="1.20.1250.20">
    <property type="entry name" value="MFS general substrate transporter like domains"/>
    <property type="match status" value="1"/>
</dbReference>
<keyword evidence="2 6" id="KW-0812">Transmembrane</keyword>
<dbReference type="InterPro" id="IPR036259">
    <property type="entry name" value="MFS_trans_sf"/>
</dbReference>
<evidence type="ECO:0000256" key="1">
    <source>
        <dbReference type="ARBA" id="ARBA00004141"/>
    </source>
</evidence>
<feature type="transmembrane region" description="Helical" evidence="6">
    <location>
        <begin position="166"/>
        <end position="183"/>
    </location>
</feature>
<keyword evidence="3 6" id="KW-1133">Transmembrane helix</keyword>
<dbReference type="EMBL" id="MRZV01000246">
    <property type="protein sequence ID" value="PIK54502.1"/>
    <property type="molecule type" value="Genomic_DNA"/>
</dbReference>
<keyword evidence="4 6" id="KW-0472">Membrane</keyword>
<comment type="caution">
    <text evidence="7">The sequence shown here is derived from an EMBL/GenBank/DDBJ whole genome shotgun (WGS) entry which is preliminary data.</text>
</comment>
<evidence type="ECO:0000256" key="3">
    <source>
        <dbReference type="ARBA" id="ARBA00022989"/>
    </source>
</evidence>
<feature type="transmembrane region" description="Helical" evidence="6">
    <location>
        <begin position="136"/>
        <end position="154"/>
    </location>
</feature>
<feature type="transmembrane region" description="Helical" evidence="6">
    <location>
        <begin position="107"/>
        <end position="124"/>
    </location>
</feature>
<feature type="transmembrane region" description="Helical" evidence="6">
    <location>
        <begin position="189"/>
        <end position="211"/>
    </location>
</feature>
<evidence type="ECO:0000313" key="8">
    <source>
        <dbReference type="Proteomes" id="UP000230750"/>
    </source>
</evidence>